<feature type="region of interest" description="Disordered" evidence="2">
    <location>
        <begin position="442"/>
        <end position="466"/>
    </location>
</feature>
<proteinExistence type="predicted"/>
<dbReference type="InterPro" id="IPR051673">
    <property type="entry name" value="SSDNA_exonuclease_RecJ"/>
</dbReference>
<reference evidence="4 5" key="1">
    <citation type="submission" date="2013-06" db="EMBL/GenBank/DDBJ databases">
        <authorList>
            <person name="Weinstock G."/>
            <person name="Sodergren E."/>
            <person name="Lobos E.A."/>
            <person name="Fulton L."/>
            <person name="Fulton R."/>
            <person name="Courtney L."/>
            <person name="Fronick C."/>
            <person name="O'Laughlin M."/>
            <person name="Godfrey J."/>
            <person name="Wilson R.M."/>
            <person name="Miner T."/>
            <person name="Farmer C."/>
            <person name="Delehaunty K."/>
            <person name="Cordes M."/>
            <person name="Minx P."/>
            <person name="Tomlinson C."/>
            <person name="Chen J."/>
            <person name="Wollam A."/>
            <person name="Pepin K.H."/>
            <person name="Bhonagiri V."/>
            <person name="Zhang X."/>
            <person name="Warren W."/>
            <person name="Mitreva M."/>
            <person name="Mardis E.R."/>
            <person name="Wilson R.K."/>
        </authorList>
    </citation>
    <scope>NUCLEOTIDE SEQUENCE [LARGE SCALE GENOMIC DNA]</scope>
    <source>
        <strain evidence="4 5">F0279</strain>
    </source>
</reference>
<feature type="non-terminal residue" evidence="4">
    <location>
        <position position="1"/>
    </location>
</feature>
<evidence type="ECO:0000256" key="2">
    <source>
        <dbReference type="SAM" id="MobiDB-lite"/>
    </source>
</evidence>
<accession>U2RDT8</accession>
<feature type="compositionally biased region" description="Polar residues" evidence="2">
    <location>
        <begin position="447"/>
        <end position="457"/>
    </location>
</feature>
<sequence>AAGFTIGIKNLELFKEKINKFAKTKLKEEDFVKIIEIDKQIPIQKVSYEFFQVIELLKPFGFGNPMPTFRTNNVLFENIKFIGENKNHIMFDIKQKGFFSRNAVWFNSGEYFKELNENLFYDIVYKLKTEMFQDRYYTKVYIEDVKVSQLKDDTLSYYHSLFNTSFPMKSIFYTNIELDLEKKITMKMEFDQVSLFQGRKFIGRLDYSISNLLILLNQYYNWNFTVKIEDVKQTASHSIVNILVKKDYSFKCYDHTQVGIFKKIKEFLIGEMEYNSQTKSLLSQFFRQNKNLIIKNIFNEEEKYKYKMSNFENFLLTIGIYYKKMTNKKSQIIINSEKKSVFNNFIKSYFDINEEYLENDYPFTLFYNYKNTQELENIIKSYFSMQNEIGYETIENIQNFEINENFETEEDLKLLEYKKIEEIELKNNQAENPNENYVKIGEDNQEKNQNVENTKNLSESKTEDENKSKEVEKRFCVIVNSEDFMIKTEKLDKSNIKELNIQIEVPENIVFLQDSTKKERKNAKNIFLEYLPIEKKIKLKKLLEDGEKIFSDYSVNEIL</sequence>
<keyword evidence="1" id="KW-0378">Hydrolase</keyword>
<dbReference type="InterPro" id="IPR041122">
    <property type="entry name" value="RecJ_OB"/>
</dbReference>
<dbReference type="HOGENOM" id="CLU_577219_0_0_0"/>
<evidence type="ECO:0000259" key="3">
    <source>
        <dbReference type="Pfam" id="PF17768"/>
    </source>
</evidence>
<protein>
    <recommendedName>
        <fullName evidence="3">RecJ OB domain-containing protein</fullName>
    </recommendedName>
</protein>
<dbReference type="Pfam" id="PF17768">
    <property type="entry name" value="RecJ_OB"/>
    <property type="match status" value="1"/>
</dbReference>
<dbReference type="Gene3D" id="2.40.50.460">
    <property type="match status" value="1"/>
</dbReference>
<dbReference type="GO" id="GO:0016787">
    <property type="term" value="F:hydrolase activity"/>
    <property type="evidence" value="ECO:0007669"/>
    <property type="project" value="UniProtKB-KW"/>
</dbReference>
<gene>
    <name evidence="4" type="ORF">HMPREF9015_01012</name>
</gene>
<dbReference type="eggNOG" id="COG0608">
    <property type="taxonomic scope" value="Bacteria"/>
</dbReference>
<name>U2RDT8_LEPWF</name>
<dbReference type="EMBL" id="AWVM01000054">
    <property type="protein sequence ID" value="ERK51738.1"/>
    <property type="molecule type" value="Genomic_DNA"/>
</dbReference>
<evidence type="ECO:0000313" key="4">
    <source>
        <dbReference type="EMBL" id="ERK51738.1"/>
    </source>
</evidence>
<dbReference type="AlphaFoldDB" id="U2RDT8"/>
<comment type="caution">
    <text evidence="4">The sequence shown here is derived from an EMBL/GenBank/DDBJ whole genome shotgun (WGS) entry which is preliminary data.</text>
</comment>
<organism evidence="4 5">
    <name type="scientific">Leptotrichia wadei (strain F0279)</name>
    <dbReference type="NCBI Taxonomy" id="888055"/>
    <lineage>
        <taxon>Bacteria</taxon>
        <taxon>Fusobacteriati</taxon>
        <taxon>Fusobacteriota</taxon>
        <taxon>Fusobacteriia</taxon>
        <taxon>Fusobacteriales</taxon>
        <taxon>Leptotrichiaceae</taxon>
        <taxon>Leptotrichia</taxon>
    </lineage>
</organism>
<evidence type="ECO:0000313" key="5">
    <source>
        <dbReference type="Proteomes" id="UP000016626"/>
    </source>
</evidence>
<dbReference type="PANTHER" id="PTHR30255:SF2">
    <property type="entry name" value="SINGLE-STRANDED-DNA-SPECIFIC EXONUCLEASE RECJ"/>
    <property type="match status" value="1"/>
</dbReference>
<dbReference type="PATRIC" id="fig|888055.3.peg.969"/>
<feature type="domain" description="RecJ OB" evidence="3">
    <location>
        <begin position="37"/>
        <end position="144"/>
    </location>
</feature>
<evidence type="ECO:0000256" key="1">
    <source>
        <dbReference type="ARBA" id="ARBA00022801"/>
    </source>
</evidence>
<dbReference type="PANTHER" id="PTHR30255">
    <property type="entry name" value="SINGLE-STRANDED-DNA-SPECIFIC EXONUCLEASE RECJ"/>
    <property type="match status" value="1"/>
</dbReference>
<dbReference type="Proteomes" id="UP000016626">
    <property type="component" value="Unassembled WGS sequence"/>
</dbReference>